<dbReference type="GO" id="GO:0005694">
    <property type="term" value="C:chromosome"/>
    <property type="evidence" value="ECO:0007669"/>
    <property type="project" value="TreeGrafter"/>
</dbReference>
<dbReference type="SMART" id="SM00490">
    <property type="entry name" value="HELICc"/>
    <property type="match status" value="1"/>
</dbReference>
<evidence type="ECO:0000259" key="8">
    <source>
        <dbReference type="PROSITE" id="PS51194"/>
    </source>
</evidence>
<dbReference type="EMBL" id="JAEPRA010000017">
    <property type="protein sequence ID" value="KAG2173924.1"/>
    <property type="molecule type" value="Genomic_DNA"/>
</dbReference>
<evidence type="ECO:0000256" key="5">
    <source>
        <dbReference type="ARBA" id="ARBA00034808"/>
    </source>
</evidence>
<sequence length="1030" mass="115330">MLIAKTEVAPAPLRWYADGETLVYQDVIFHLSDLHHIVFKKIAEARKIFDEELCLSGRSNPACDIPSLDLRLLVDNWDAASPGHSFMTDSRNASYLEPLQNWLITRVGKTQVLFNTFWTQTAEGNREVSADAVQQYEDAVQRFLRAIMVPFFIGSGQQGRRTEFVSIKWRNTTLATRELFLHDGQMLFVLSYHKTRSQSNASRWIARFLLPEVAQLVTLFLVLVQPFRTFLHREKPGSGAVSDYLWSRSLDPWGADVVTQIVVGAGKLILGKKIHIRAWRQITIGIAIQKFTIAAANLLTDEGGDDEETDPALGSMSDVFHWQAGHTPNTGNRIYGGTVSFRGGLTDAGLQQFRFVSELWHQFVRNPIQPPRPVVSRAPSVGIRPSFPRNGEITSGNVAVRSSTTPSKRHWDDEQENPLVLRIARRGAPIRRKWSMDQAMVVLQKMYGPYVAYRSSEQQRAMEYVVEGSGQVLAILRTNEGKSLLYLLPCQLPRARTTVVILPLVVLKAELERRCNDAGIEAHDWKTESDPEKLHSCPLIMVAVEQAVGQSFQAFLTRLDAANGLDRVVFDECHLAITAASYRGAMQLLPKLRQLAVQTVFLTGTMPPSMVPQFEKKMLLRGARMVRSPTMRRDISFQVSQCAPEILFVRDFSVPRIQEVIRGLAGNTRAIFYCNSKAVVNEIAQAIGAPMYYSTSGSVEEKAKVLEQWRAGNPAYIVATSAFGMGIDYPEVRSVVHVGAPSSAIDFAQEVGRLGRDGKGGESIVLIPSSWKATTTDRNARPLESAEAAMQNFLSTSSCRVLELSQYLDGDDGSACALESPMCDQCQCVTAPSIEHGNLAMAESDDDLEDLQAGAELLQTRIQTHERELEDYIESLETWRGVCMICYHIPVEASLDVSGGKHIFDDCRHQKKSLYLNAKTQAISQGKRRGGWFRLNSCCYKCYNPKSVCPIFRKFEKCEFSDLVMTTCWAIFQKKSWVETYLDRLGGGHVAADEARYMLWLGEQQEVFGKPATRAIAVADLVFSQMARRR</sequence>
<dbReference type="Gene3D" id="3.40.50.300">
    <property type="entry name" value="P-loop containing nucleotide triphosphate hydrolases"/>
    <property type="match status" value="2"/>
</dbReference>
<dbReference type="GO" id="GO:0043138">
    <property type="term" value="F:3'-5' DNA helicase activity"/>
    <property type="evidence" value="ECO:0007669"/>
    <property type="project" value="UniProtKB-EC"/>
</dbReference>
<keyword evidence="10" id="KW-1185">Reference proteome</keyword>
<name>A0A8H7PH55_9FUNG</name>
<dbReference type="PANTHER" id="PTHR13710:SF154">
    <property type="entry name" value="RECQ HELICASE, PUTATIVE (AFU_ORTHOLOGUE AFUA_6G14720)-RELATED"/>
    <property type="match status" value="1"/>
</dbReference>
<dbReference type="SUPFAM" id="SSF52540">
    <property type="entry name" value="P-loop containing nucleoside triphosphate hydrolases"/>
    <property type="match status" value="1"/>
</dbReference>
<comment type="similarity">
    <text evidence="1">Belongs to the helicase family. RecQ subfamily.</text>
</comment>
<dbReference type="PROSITE" id="PS51194">
    <property type="entry name" value="HELICASE_CTER"/>
    <property type="match status" value="1"/>
</dbReference>
<dbReference type="Pfam" id="PF00270">
    <property type="entry name" value="DEAD"/>
    <property type="match status" value="1"/>
</dbReference>
<dbReference type="InterPro" id="IPR011545">
    <property type="entry name" value="DEAD/DEAH_box_helicase_dom"/>
</dbReference>
<feature type="coiled-coil region" evidence="6">
    <location>
        <begin position="848"/>
        <end position="875"/>
    </location>
</feature>
<evidence type="ECO:0000256" key="6">
    <source>
        <dbReference type="SAM" id="Coils"/>
    </source>
</evidence>
<proteinExistence type="inferred from homology"/>
<keyword evidence="6" id="KW-0175">Coiled coil</keyword>
<keyword evidence="3" id="KW-0067">ATP-binding</keyword>
<dbReference type="Proteomes" id="UP000612746">
    <property type="component" value="Unassembled WGS sequence"/>
</dbReference>
<evidence type="ECO:0000256" key="2">
    <source>
        <dbReference type="ARBA" id="ARBA00022741"/>
    </source>
</evidence>
<dbReference type="OrthoDB" id="5097021at2759"/>
<protein>
    <recommendedName>
        <fullName evidence="5">DNA 3'-5' helicase</fullName>
        <ecNumber evidence="5">5.6.2.4</ecNumber>
    </recommendedName>
</protein>
<dbReference type="GO" id="GO:0003676">
    <property type="term" value="F:nucleic acid binding"/>
    <property type="evidence" value="ECO:0007669"/>
    <property type="project" value="InterPro"/>
</dbReference>
<dbReference type="AlphaFoldDB" id="A0A8H7PH55"/>
<evidence type="ECO:0000256" key="1">
    <source>
        <dbReference type="ARBA" id="ARBA00005446"/>
    </source>
</evidence>
<dbReference type="InterPro" id="IPR027417">
    <property type="entry name" value="P-loop_NTPase"/>
</dbReference>
<dbReference type="InterPro" id="IPR001650">
    <property type="entry name" value="Helicase_C-like"/>
</dbReference>
<dbReference type="GO" id="GO:0005737">
    <property type="term" value="C:cytoplasm"/>
    <property type="evidence" value="ECO:0007669"/>
    <property type="project" value="TreeGrafter"/>
</dbReference>
<keyword evidence="2" id="KW-0547">Nucleotide-binding</keyword>
<dbReference type="GO" id="GO:0005524">
    <property type="term" value="F:ATP binding"/>
    <property type="evidence" value="ECO:0007669"/>
    <property type="project" value="UniProtKB-KW"/>
</dbReference>
<gene>
    <name evidence="9" type="ORF">INT44_000037</name>
</gene>
<organism evidence="9 10">
    <name type="scientific">Umbelopsis vinacea</name>
    <dbReference type="NCBI Taxonomy" id="44442"/>
    <lineage>
        <taxon>Eukaryota</taxon>
        <taxon>Fungi</taxon>
        <taxon>Fungi incertae sedis</taxon>
        <taxon>Mucoromycota</taxon>
        <taxon>Mucoromycotina</taxon>
        <taxon>Umbelopsidomycetes</taxon>
        <taxon>Umbelopsidales</taxon>
        <taxon>Umbelopsidaceae</taxon>
        <taxon>Umbelopsis</taxon>
    </lineage>
</organism>
<dbReference type="InterPro" id="IPR014001">
    <property type="entry name" value="Helicase_ATP-bd"/>
</dbReference>
<evidence type="ECO:0000313" key="9">
    <source>
        <dbReference type="EMBL" id="KAG2173924.1"/>
    </source>
</evidence>
<accession>A0A8H7PH55</accession>
<dbReference type="GO" id="GO:0000724">
    <property type="term" value="P:double-strand break repair via homologous recombination"/>
    <property type="evidence" value="ECO:0007669"/>
    <property type="project" value="TreeGrafter"/>
</dbReference>
<evidence type="ECO:0000256" key="3">
    <source>
        <dbReference type="ARBA" id="ARBA00022840"/>
    </source>
</evidence>
<evidence type="ECO:0000313" key="10">
    <source>
        <dbReference type="Proteomes" id="UP000612746"/>
    </source>
</evidence>
<dbReference type="GO" id="GO:0009378">
    <property type="term" value="F:four-way junction helicase activity"/>
    <property type="evidence" value="ECO:0007669"/>
    <property type="project" value="TreeGrafter"/>
</dbReference>
<evidence type="ECO:0000256" key="4">
    <source>
        <dbReference type="ARBA" id="ARBA00034617"/>
    </source>
</evidence>
<comment type="catalytic activity">
    <reaction evidence="4">
        <text>Couples ATP hydrolysis with the unwinding of duplex DNA by translocating in the 3'-5' direction.</text>
        <dbReference type="EC" id="5.6.2.4"/>
    </reaction>
</comment>
<feature type="domain" description="Helicase C-terminal" evidence="8">
    <location>
        <begin position="656"/>
        <end position="805"/>
    </location>
</feature>
<dbReference type="PROSITE" id="PS51192">
    <property type="entry name" value="HELICASE_ATP_BIND_1"/>
    <property type="match status" value="1"/>
</dbReference>
<dbReference type="Pfam" id="PF00271">
    <property type="entry name" value="Helicase_C"/>
    <property type="match status" value="1"/>
</dbReference>
<feature type="domain" description="Helicase ATP-binding" evidence="7">
    <location>
        <begin position="463"/>
        <end position="624"/>
    </location>
</feature>
<dbReference type="PANTHER" id="PTHR13710">
    <property type="entry name" value="DNA HELICASE RECQ FAMILY MEMBER"/>
    <property type="match status" value="1"/>
</dbReference>
<comment type="caution">
    <text evidence="9">The sequence shown here is derived from an EMBL/GenBank/DDBJ whole genome shotgun (WGS) entry which is preliminary data.</text>
</comment>
<reference evidence="9" key="1">
    <citation type="submission" date="2020-12" db="EMBL/GenBank/DDBJ databases">
        <title>Metabolic potential, ecology and presence of endohyphal bacteria is reflected in genomic diversity of Mucoromycotina.</title>
        <authorList>
            <person name="Muszewska A."/>
            <person name="Okrasinska A."/>
            <person name="Steczkiewicz K."/>
            <person name="Drgas O."/>
            <person name="Orlowska M."/>
            <person name="Perlinska-Lenart U."/>
            <person name="Aleksandrzak-Piekarczyk T."/>
            <person name="Szatraj K."/>
            <person name="Zielenkiewicz U."/>
            <person name="Pilsyk S."/>
            <person name="Malc E."/>
            <person name="Mieczkowski P."/>
            <person name="Kruszewska J.S."/>
            <person name="Biernat P."/>
            <person name="Pawlowska J."/>
        </authorList>
    </citation>
    <scope>NUCLEOTIDE SEQUENCE</scope>
    <source>
        <strain evidence="9">WA0000051536</strain>
    </source>
</reference>
<evidence type="ECO:0000259" key="7">
    <source>
        <dbReference type="PROSITE" id="PS51192"/>
    </source>
</evidence>
<dbReference type="EC" id="5.6.2.4" evidence="5"/>